<dbReference type="InterPro" id="IPR000595">
    <property type="entry name" value="cNMP-bd_dom"/>
</dbReference>
<dbReference type="PROSITE" id="PS50042">
    <property type="entry name" value="CNMP_BINDING_3"/>
    <property type="match status" value="1"/>
</dbReference>
<organism evidence="2">
    <name type="scientific">Cyanothece sp. (strain PCC 7425 / ATCC 29141)</name>
    <dbReference type="NCBI Taxonomy" id="395961"/>
    <lineage>
        <taxon>Bacteria</taxon>
        <taxon>Bacillati</taxon>
        <taxon>Cyanobacteriota</taxon>
        <taxon>Cyanophyceae</taxon>
        <taxon>Gomontiellales</taxon>
        <taxon>Cyanothecaceae</taxon>
        <taxon>Cyanothece</taxon>
    </lineage>
</organism>
<geneLocation type="plasmid" evidence="2">
    <name>pP742502</name>
</geneLocation>
<dbReference type="OrthoDB" id="464023at2"/>
<name>B8HZB7_CYAP4</name>
<dbReference type="InterPro" id="IPR037257">
    <property type="entry name" value="T2SS_E_N_sf"/>
</dbReference>
<evidence type="ECO:0000313" key="2">
    <source>
        <dbReference type="EMBL" id="ACL47765.1"/>
    </source>
</evidence>
<dbReference type="HOGENOM" id="CLU_2092752_0_0_3"/>
<dbReference type="eggNOG" id="COG1922">
    <property type="taxonomic scope" value="Bacteria"/>
</dbReference>
<feature type="domain" description="Cyclic nucleotide-binding" evidence="1">
    <location>
        <begin position="1"/>
        <end position="76"/>
    </location>
</feature>
<keyword evidence="2" id="KW-0614">Plasmid</keyword>
<proteinExistence type="predicted"/>
<protein>
    <recommendedName>
        <fullName evidence="1">Cyclic nucleotide-binding domain-containing protein</fullName>
    </recommendedName>
</protein>
<evidence type="ECO:0000259" key="1">
    <source>
        <dbReference type="PROSITE" id="PS50042"/>
    </source>
</evidence>
<dbReference type="KEGG" id="cyn:Cyan7425_0054"/>
<gene>
    <name evidence="2" type="ordered locus">Cyan7425_0054</name>
</gene>
<sequence length="116" mass="13090">MGELVFQKGMKPIGNYLVEAGLLCQAQVETILRDQEYSGLQFGEVAVLRGWVKQQTIEFLFNKIVLPEREAFKSCLARKARQAEPQAIQPPCKDTTSIPQKASCQKYQDDEIAWVG</sequence>
<dbReference type="EMBL" id="CP001346">
    <property type="protein sequence ID" value="ACL47765.1"/>
    <property type="molecule type" value="Genomic_DNA"/>
</dbReference>
<dbReference type="SUPFAM" id="SSF160246">
    <property type="entry name" value="EspE N-terminal domain-like"/>
    <property type="match status" value="1"/>
</dbReference>
<reference evidence="2" key="1">
    <citation type="submission" date="2009-01" db="EMBL/GenBank/DDBJ databases">
        <title>Complete sequence of plasmid2 Cyanothece sp. PCC 7425.</title>
        <authorList>
            <consortium name="US DOE Joint Genome Institute"/>
            <person name="Lucas S."/>
            <person name="Copeland A."/>
            <person name="Lapidus A."/>
            <person name="Glavina del Rio T."/>
            <person name="Dalin E."/>
            <person name="Tice H."/>
            <person name="Bruce D."/>
            <person name="Goodwin L."/>
            <person name="Pitluck S."/>
            <person name="Sims D."/>
            <person name="Meineke L."/>
            <person name="Brettin T."/>
            <person name="Detter J.C."/>
            <person name="Han C."/>
            <person name="Larimer F."/>
            <person name="Land M."/>
            <person name="Hauser L."/>
            <person name="Kyrpides N."/>
            <person name="Ovchinnikova G."/>
            <person name="Liberton M."/>
            <person name="Stoeckel J."/>
            <person name="Banerjee A."/>
            <person name="Singh A."/>
            <person name="Page L."/>
            <person name="Sato H."/>
            <person name="Zhao L."/>
            <person name="Sherman L."/>
            <person name="Pakrasi H."/>
            <person name="Richardson P."/>
        </authorList>
    </citation>
    <scope>NUCLEOTIDE SEQUENCE</scope>
    <source>
        <strain evidence="2">PCC 7425</strain>
        <plasmid evidence="2">pP742502</plasmid>
    </source>
</reference>
<accession>B8HZB7</accession>
<dbReference type="AlphaFoldDB" id="B8HZB7"/>